<comment type="caution">
    <text evidence="12">The sequence shown here is derived from an EMBL/GenBank/DDBJ whole genome shotgun (WGS) entry which is preliminary data.</text>
</comment>
<evidence type="ECO:0000256" key="2">
    <source>
        <dbReference type="ARBA" id="ARBA00022692"/>
    </source>
</evidence>
<dbReference type="SUPFAM" id="SSF49313">
    <property type="entry name" value="Cadherin-like"/>
    <property type="match status" value="3"/>
</dbReference>
<gene>
    <name evidence="12" type="ORF">SEV965_LOCUS5313</name>
</gene>
<evidence type="ECO:0000256" key="6">
    <source>
        <dbReference type="ARBA" id="ARBA00023136"/>
    </source>
</evidence>
<evidence type="ECO:0000256" key="10">
    <source>
        <dbReference type="SAM" id="SignalP"/>
    </source>
</evidence>
<comment type="subcellular location">
    <subcellularLocation>
        <location evidence="1">Membrane</location>
        <topology evidence="1">Single-pass membrane protein</topology>
    </subcellularLocation>
</comment>
<keyword evidence="3" id="KW-0677">Repeat</keyword>
<evidence type="ECO:0000256" key="4">
    <source>
        <dbReference type="ARBA" id="ARBA00022837"/>
    </source>
</evidence>
<feature type="domain" description="Cadherin" evidence="11">
    <location>
        <begin position="135"/>
        <end position="245"/>
    </location>
</feature>
<sequence>MLVNLFILIIFFIPYSYSIVSQILTPVSIFEESPISTIVVDLRPTFQILGVHPDQAVLLHSQPSQPFEYINGRIRLKSRLDREDYVRKRLCIGGNVLECNFTLTLTVNLNQAPFNYILSQPISCHDINDIIPKFSQIESKILMAENVPIGHRIPLEIAIDLDSPPYGIDYYRLVTYDNNEQNQFSIIYDNQSRELELIVNDKLDREKIDKFIFKLMAIDRGHPPNIGTQILIIQISDINDSRPRFESSVYNISVAENTLPEYLLKIRAIDADIGLNAELTYILENDHHGLFRLDKTTGILTLTHSLDYELYTSYQLKVEVHDNGINSLSDACIINIFVLDQNDHAPSIQMKFNPMFEYNQDGSMAYIPESFDINLPIAFVSVYDQDSGDYGKSQLTIQPNRLFYLEIIRTNQSEISLDVNDNYPIFIWPDTDEIRHVLSDDHSQRIDSNNPLSQFLTDIVVQDNDIENNSLIQLIISNNDLFYIGSNNSLWLRNSSILPGTYDIEIEAKNIDLITKKFLHIIIYDRSPFKLNLFNNMRRTFSRFSLLIIIILSFLATGSTISILIYYLWIRLHYTSDVQKHLYGSRLIVNDEDKSKQNSPQTKMNILSTNHNHDYAVINKQRKNSQIPSGNSFSTTDGDFSSSLLSCPLNGISSSTTDLNSSNKNLPSSTVSALATLTRKSSRRYQTKNVSFEPTLTNPTNNLFDDLFQHNLTCFHENTPSTFSTLPKSIKHDLSTLSINKHQPSLNDLPRNQSNNFPTLQTVLNQSLRNSQTKLPHPPPLLNGILLLDQMLTSSTTPNDERTQTLSSSTASNSGWYNVTSNYQTRASIV</sequence>
<dbReference type="Proteomes" id="UP000663889">
    <property type="component" value="Unassembled WGS sequence"/>
</dbReference>
<dbReference type="CDD" id="cd11304">
    <property type="entry name" value="Cadherin_repeat"/>
    <property type="match status" value="2"/>
</dbReference>
<evidence type="ECO:0000256" key="5">
    <source>
        <dbReference type="ARBA" id="ARBA00022989"/>
    </source>
</evidence>
<dbReference type="FunFam" id="2.60.40.60:FF:000020">
    <property type="entry name" value="Dachsous cadherin-related 1b"/>
    <property type="match status" value="1"/>
</dbReference>
<keyword evidence="4 8" id="KW-0106">Calcium</keyword>
<keyword evidence="10" id="KW-0732">Signal</keyword>
<feature type="domain" description="Cadherin" evidence="11">
    <location>
        <begin position="246"/>
        <end position="348"/>
    </location>
</feature>
<dbReference type="AlphaFoldDB" id="A0A813Z824"/>
<reference evidence="12" key="1">
    <citation type="submission" date="2021-02" db="EMBL/GenBank/DDBJ databases">
        <authorList>
            <person name="Nowell W R."/>
        </authorList>
    </citation>
    <scope>NUCLEOTIDE SEQUENCE</scope>
</reference>
<dbReference type="InterPro" id="IPR002126">
    <property type="entry name" value="Cadherin-like_dom"/>
</dbReference>
<feature type="signal peptide" evidence="10">
    <location>
        <begin position="1"/>
        <end position="18"/>
    </location>
</feature>
<dbReference type="Gene3D" id="2.60.40.60">
    <property type="entry name" value="Cadherins"/>
    <property type="match status" value="2"/>
</dbReference>
<keyword evidence="6 9" id="KW-0472">Membrane</keyword>
<evidence type="ECO:0000256" key="8">
    <source>
        <dbReference type="PROSITE-ProRule" id="PRU00043"/>
    </source>
</evidence>
<accession>A0A813Z824</accession>
<dbReference type="Pfam" id="PF00028">
    <property type="entry name" value="Cadherin"/>
    <property type="match status" value="2"/>
</dbReference>
<dbReference type="GO" id="GO:0005886">
    <property type="term" value="C:plasma membrane"/>
    <property type="evidence" value="ECO:0007669"/>
    <property type="project" value="InterPro"/>
</dbReference>
<feature type="transmembrane region" description="Helical" evidence="9">
    <location>
        <begin position="544"/>
        <end position="570"/>
    </location>
</feature>
<evidence type="ECO:0000256" key="9">
    <source>
        <dbReference type="SAM" id="Phobius"/>
    </source>
</evidence>
<keyword evidence="7" id="KW-0325">Glycoprotein</keyword>
<evidence type="ECO:0000313" key="13">
    <source>
        <dbReference type="Proteomes" id="UP000663889"/>
    </source>
</evidence>
<dbReference type="SMART" id="SM00112">
    <property type="entry name" value="CA"/>
    <property type="match status" value="2"/>
</dbReference>
<proteinExistence type="predicted"/>
<dbReference type="PROSITE" id="PS00232">
    <property type="entry name" value="CADHERIN_1"/>
    <property type="match status" value="1"/>
</dbReference>
<keyword evidence="5 9" id="KW-1133">Transmembrane helix</keyword>
<dbReference type="PANTHER" id="PTHR24028:SF146">
    <property type="entry name" value="CADHERIN 96CB, ISOFORM D-RELATED"/>
    <property type="match status" value="1"/>
</dbReference>
<dbReference type="InterPro" id="IPR020894">
    <property type="entry name" value="Cadherin_CS"/>
</dbReference>
<keyword evidence="2 9" id="KW-0812">Transmembrane</keyword>
<dbReference type="InterPro" id="IPR050174">
    <property type="entry name" value="Protocadherin/Cadherin-CA"/>
</dbReference>
<evidence type="ECO:0000256" key="7">
    <source>
        <dbReference type="ARBA" id="ARBA00023180"/>
    </source>
</evidence>
<evidence type="ECO:0000256" key="1">
    <source>
        <dbReference type="ARBA" id="ARBA00004167"/>
    </source>
</evidence>
<evidence type="ECO:0000256" key="3">
    <source>
        <dbReference type="ARBA" id="ARBA00022737"/>
    </source>
</evidence>
<dbReference type="GO" id="GO:0007156">
    <property type="term" value="P:homophilic cell adhesion via plasma membrane adhesion molecules"/>
    <property type="evidence" value="ECO:0007669"/>
    <property type="project" value="InterPro"/>
</dbReference>
<dbReference type="GO" id="GO:0005509">
    <property type="term" value="F:calcium ion binding"/>
    <property type="evidence" value="ECO:0007669"/>
    <property type="project" value="UniProtKB-UniRule"/>
</dbReference>
<dbReference type="PROSITE" id="PS50268">
    <property type="entry name" value="CADHERIN_2"/>
    <property type="match status" value="2"/>
</dbReference>
<dbReference type="InterPro" id="IPR015919">
    <property type="entry name" value="Cadherin-like_sf"/>
</dbReference>
<name>A0A813Z824_9BILA</name>
<evidence type="ECO:0000313" key="12">
    <source>
        <dbReference type="EMBL" id="CAF0894576.1"/>
    </source>
</evidence>
<organism evidence="12 13">
    <name type="scientific">Rotaria sordida</name>
    <dbReference type="NCBI Taxonomy" id="392033"/>
    <lineage>
        <taxon>Eukaryota</taxon>
        <taxon>Metazoa</taxon>
        <taxon>Spiralia</taxon>
        <taxon>Gnathifera</taxon>
        <taxon>Rotifera</taxon>
        <taxon>Eurotatoria</taxon>
        <taxon>Bdelloidea</taxon>
        <taxon>Philodinida</taxon>
        <taxon>Philodinidae</taxon>
        <taxon>Rotaria</taxon>
    </lineage>
</organism>
<protein>
    <recommendedName>
        <fullName evidence="11">Cadherin domain-containing protein</fullName>
    </recommendedName>
</protein>
<dbReference type="EMBL" id="CAJNOU010000161">
    <property type="protein sequence ID" value="CAF0894576.1"/>
    <property type="molecule type" value="Genomic_DNA"/>
</dbReference>
<feature type="chain" id="PRO_5032618453" description="Cadherin domain-containing protein" evidence="10">
    <location>
        <begin position="19"/>
        <end position="830"/>
    </location>
</feature>
<evidence type="ECO:0000259" key="11">
    <source>
        <dbReference type="PROSITE" id="PS50268"/>
    </source>
</evidence>
<dbReference type="PANTHER" id="PTHR24028">
    <property type="entry name" value="CADHERIN-87A"/>
    <property type="match status" value="1"/>
</dbReference>
<dbReference type="PRINTS" id="PR00205">
    <property type="entry name" value="CADHERIN"/>
</dbReference>